<feature type="domain" description="LysM" evidence="2">
    <location>
        <begin position="63"/>
        <end position="108"/>
    </location>
</feature>
<dbReference type="EMBL" id="WTUZ01000038">
    <property type="protein sequence ID" value="MZQ86203.1"/>
    <property type="molecule type" value="Genomic_DNA"/>
</dbReference>
<accession>A0A6L8V745</accession>
<dbReference type="InterPro" id="IPR018392">
    <property type="entry name" value="LysM"/>
</dbReference>
<evidence type="ECO:0000259" key="2">
    <source>
        <dbReference type="PROSITE" id="PS51782"/>
    </source>
</evidence>
<evidence type="ECO:0000313" key="4">
    <source>
        <dbReference type="Proteomes" id="UP000481087"/>
    </source>
</evidence>
<feature type="domain" description="LysM" evidence="2">
    <location>
        <begin position="2"/>
        <end position="47"/>
    </location>
</feature>
<protein>
    <submittedName>
        <fullName evidence="3">LysM peptidoglycan-binding domain-containing protein</fullName>
    </submittedName>
</protein>
<feature type="region of interest" description="Disordered" evidence="1">
    <location>
        <begin position="429"/>
        <end position="481"/>
    </location>
</feature>
<evidence type="ECO:0000256" key="1">
    <source>
        <dbReference type="SAM" id="MobiDB-lite"/>
    </source>
</evidence>
<keyword evidence="4" id="KW-1185">Reference proteome</keyword>
<gene>
    <name evidence="3" type="ORF">GQF01_29295</name>
</gene>
<dbReference type="PANTHER" id="PTHR33734">
    <property type="entry name" value="LYSM DOMAIN-CONTAINING GPI-ANCHORED PROTEIN 2"/>
    <property type="match status" value="1"/>
</dbReference>
<dbReference type="GO" id="GO:0008932">
    <property type="term" value="F:lytic endotransglycosylase activity"/>
    <property type="evidence" value="ECO:0007669"/>
    <property type="project" value="TreeGrafter"/>
</dbReference>
<dbReference type="SUPFAM" id="SSF54106">
    <property type="entry name" value="LysM domain"/>
    <property type="match status" value="2"/>
</dbReference>
<evidence type="ECO:0000313" key="3">
    <source>
        <dbReference type="EMBL" id="MZQ86203.1"/>
    </source>
</evidence>
<proteinExistence type="predicted"/>
<dbReference type="SMART" id="SM00257">
    <property type="entry name" value="LysM"/>
    <property type="match status" value="2"/>
</dbReference>
<dbReference type="Pfam" id="PF01476">
    <property type="entry name" value="LysM"/>
    <property type="match status" value="2"/>
</dbReference>
<sequence>MKIHIVKKGDTLYELAKKYHSTLDQIIAINPQIADPNVLDIGMKVKIPSRPKPVDPPASEFVYKHIVQQGDSLWKLGKAWDVPLQAMIAANPQLKNPNVLMTGEVVFVPKMHHEANGMNTHTHSHNHSKASTMPFNSIPEAQPMALSDASPPPYIPVPEEAMPEAQPMIPSDASPPPYIPMPMQQMPTVPAPAPEQTLMPDVPGVDSGVIALQEPYEQPAVHPFKQFHITATEVFAYPEANQQQAAAYPAFMPYQQQPWEQAPHHAQMNTFPVSNEGCGCGGPSMEQPWMTAPEGFPTGGPVGNPWDGYQHSYHHGMPAMSNMPDMHTMPNMANMPDMHTMPNMANMPDMHTMPAMPNMPYMPDLYPQGTPFDMGQSGHNPFAFQPGPYGIPYAGGHYQAPFESPMMPQVHTHELTKETDKDEVVEIDIRTNKSTKSKNSSNSSKRAKLTGTDALNAFVRRQQRAPYDSQESRPNVPWINF</sequence>
<dbReference type="AlphaFoldDB" id="A0A6L8V745"/>
<dbReference type="RefSeq" id="WP_161410543.1">
    <property type="nucleotide sequence ID" value="NZ_WTUZ01000038.1"/>
</dbReference>
<dbReference type="CDD" id="cd00118">
    <property type="entry name" value="LysM"/>
    <property type="match status" value="2"/>
</dbReference>
<name>A0A6L8V745_9BACL</name>
<reference evidence="3 4" key="1">
    <citation type="submission" date="2019-12" db="EMBL/GenBank/DDBJ databases">
        <title>Paenibacillus sp. nov. sp. isolated from soil.</title>
        <authorList>
            <person name="Kim J."/>
            <person name="Jeong S.E."/>
            <person name="Jung H.S."/>
            <person name="Jeon C.O."/>
        </authorList>
    </citation>
    <scope>NUCLEOTIDE SEQUENCE [LARGE SCALE GENOMIC DNA]</scope>
    <source>
        <strain evidence="3 4">5J-6</strain>
    </source>
</reference>
<dbReference type="PANTHER" id="PTHR33734:SF22">
    <property type="entry name" value="MEMBRANE-BOUND LYTIC MUREIN TRANSGLYCOSYLASE D"/>
    <property type="match status" value="1"/>
</dbReference>
<dbReference type="Proteomes" id="UP000481087">
    <property type="component" value="Unassembled WGS sequence"/>
</dbReference>
<organism evidence="3 4">
    <name type="scientific">Paenibacillus silvestris</name>
    <dbReference type="NCBI Taxonomy" id="2606219"/>
    <lineage>
        <taxon>Bacteria</taxon>
        <taxon>Bacillati</taxon>
        <taxon>Bacillota</taxon>
        <taxon>Bacilli</taxon>
        <taxon>Bacillales</taxon>
        <taxon>Paenibacillaceae</taxon>
        <taxon>Paenibacillus</taxon>
    </lineage>
</organism>
<feature type="compositionally biased region" description="Low complexity" evidence="1">
    <location>
        <begin position="432"/>
        <end position="444"/>
    </location>
</feature>
<dbReference type="Gene3D" id="3.10.350.10">
    <property type="entry name" value="LysM domain"/>
    <property type="match status" value="2"/>
</dbReference>
<dbReference type="PROSITE" id="PS51782">
    <property type="entry name" value="LYSM"/>
    <property type="match status" value="2"/>
</dbReference>
<comment type="caution">
    <text evidence="3">The sequence shown here is derived from an EMBL/GenBank/DDBJ whole genome shotgun (WGS) entry which is preliminary data.</text>
</comment>
<dbReference type="InterPro" id="IPR036779">
    <property type="entry name" value="LysM_dom_sf"/>
</dbReference>